<evidence type="ECO:0000313" key="2">
    <source>
        <dbReference type="EMBL" id="OSX59531.1"/>
    </source>
</evidence>
<feature type="signal peptide" evidence="1">
    <location>
        <begin position="1"/>
        <end position="20"/>
    </location>
</feature>
<dbReference type="RefSeq" id="XP_024336325.1">
    <property type="nucleotide sequence ID" value="XM_024482841.1"/>
</dbReference>
<keyword evidence="1" id="KW-0732">Signal</keyword>
<keyword evidence="3" id="KW-1185">Reference proteome</keyword>
<accession>A0A1X6MT11</accession>
<dbReference type="AlphaFoldDB" id="A0A1X6MT11"/>
<protein>
    <recommendedName>
        <fullName evidence="4">Ubiquitin 3 binding protein But2 C-terminal domain-containing protein</fullName>
    </recommendedName>
</protein>
<name>A0A1X6MT11_9APHY</name>
<gene>
    <name evidence="2" type="ORF">POSPLADRAFT_1075652</name>
</gene>
<dbReference type="EMBL" id="KZ110602">
    <property type="protein sequence ID" value="OSX59531.1"/>
    <property type="molecule type" value="Genomic_DNA"/>
</dbReference>
<organism evidence="2 3">
    <name type="scientific">Postia placenta MAD-698-R-SB12</name>
    <dbReference type="NCBI Taxonomy" id="670580"/>
    <lineage>
        <taxon>Eukaryota</taxon>
        <taxon>Fungi</taxon>
        <taxon>Dikarya</taxon>
        <taxon>Basidiomycota</taxon>
        <taxon>Agaricomycotina</taxon>
        <taxon>Agaricomycetes</taxon>
        <taxon>Polyporales</taxon>
        <taxon>Adustoporiaceae</taxon>
        <taxon>Rhodonia</taxon>
    </lineage>
</organism>
<proteinExistence type="predicted"/>
<evidence type="ECO:0008006" key="4">
    <source>
        <dbReference type="Google" id="ProtNLM"/>
    </source>
</evidence>
<dbReference type="OrthoDB" id="2769307at2759"/>
<reference evidence="2 3" key="1">
    <citation type="submission" date="2017-04" db="EMBL/GenBank/DDBJ databases">
        <title>Genome Sequence of the Model Brown-Rot Fungus Postia placenta SB12.</title>
        <authorList>
            <consortium name="DOE Joint Genome Institute"/>
            <person name="Gaskell J."/>
            <person name="Kersten P."/>
            <person name="Larrondo L.F."/>
            <person name="Canessa P."/>
            <person name="Martinez D."/>
            <person name="Hibbett D."/>
            <person name="Schmoll M."/>
            <person name="Kubicek C.P."/>
            <person name="Martinez A.T."/>
            <person name="Yadav J."/>
            <person name="Master E."/>
            <person name="Magnuson J.K."/>
            <person name="James T."/>
            <person name="Yaver D."/>
            <person name="Berka R."/>
            <person name="Labutti K."/>
            <person name="Lipzen A."/>
            <person name="Aerts A."/>
            <person name="Barry K."/>
            <person name="Henrissat B."/>
            <person name="Blanchette R."/>
            <person name="Grigoriev I."/>
            <person name="Cullen D."/>
        </authorList>
    </citation>
    <scope>NUCLEOTIDE SEQUENCE [LARGE SCALE GENOMIC DNA]</scope>
    <source>
        <strain evidence="2 3">MAD-698-R-SB12</strain>
    </source>
</reference>
<evidence type="ECO:0000313" key="3">
    <source>
        <dbReference type="Proteomes" id="UP000194127"/>
    </source>
</evidence>
<feature type="chain" id="PRO_5010885509" description="Ubiquitin 3 binding protein But2 C-terminal domain-containing protein" evidence="1">
    <location>
        <begin position="21"/>
        <end position="174"/>
    </location>
</feature>
<dbReference type="Proteomes" id="UP000194127">
    <property type="component" value="Unassembled WGS sequence"/>
</dbReference>
<dbReference type="GeneID" id="36327790"/>
<evidence type="ECO:0000256" key="1">
    <source>
        <dbReference type="SAM" id="SignalP"/>
    </source>
</evidence>
<sequence>MQLRLSTLLALVPALTTSLAASVPLRRQAVVAAHGSISLPGTYDAIAPGATFDFGFDSVNYCESGYEPVTIWLLETPPTVEDMTTNGTFATGTYLFEFGEWLVPNFGLPEQDPPPPPSSLAMPDFSTQEYGSLFFSNATFYLTVVETYLDCPGNVAKEYGVTSTPVIYNATSSL</sequence>